<dbReference type="HOGENOM" id="CLU_2032095_0_0_1"/>
<gene>
    <name evidence="1" type="ORF">GYMLUDRAFT_132863</name>
</gene>
<dbReference type="AlphaFoldDB" id="A0A0D0AJ68"/>
<sequence length="122" mass="13719">KPGKSSYHMAGVHHPEVLTEGHHQLNNSIMAQDTIQHVELLGILLIMQFSGCLGHSTMDSIHLLILIIEKNQVVSILALDVKGAYPSVDLEVLYHELHLVGVPLALVDWLRRWYVGRRTKLT</sequence>
<evidence type="ECO:0008006" key="3">
    <source>
        <dbReference type="Google" id="ProtNLM"/>
    </source>
</evidence>
<dbReference type="EMBL" id="KN834917">
    <property type="protein sequence ID" value="KIK50225.1"/>
    <property type="molecule type" value="Genomic_DNA"/>
</dbReference>
<feature type="non-terminal residue" evidence="1">
    <location>
        <position position="122"/>
    </location>
</feature>
<keyword evidence="2" id="KW-1185">Reference proteome</keyword>
<protein>
    <recommendedName>
        <fullName evidence="3">Reverse transcriptase domain-containing protein</fullName>
    </recommendedName>
</protein>
<dbReference type="OrthoDB" id="412006at2759"/>
<organism evidence="1 2">
    <name type="scientific">Collybiopsis luxurians FD-317 M1</name>
    <dbReference type="NCBI Taxonomy" id="944289"/>
    <lineage>
        <taxon>Eukaryota</taxon>
        <taxon>Fungi</taxon>
        <taxon>Dikarya</taxon>
        <taxon>Basidiomycota</taxon>
        <taxon>Agaricomycotina</taxon>
        <taxon>Agaricomycetes</taxon>
        <taxon>Agaricomycetidae</taxon>
        <taxon>Agaricales</taxon>
        <taxon>Marasmiineae</taxon>
        <taxon>Omphalotaceae</taxon>
        <taxon>Collybiopsis</taxon>
        <taxon>Collybiopsis luxurians</taxon>
    </lineage>
</organism>
<name>A0A0D0AJ68_9AGAR</name>
<feature type="non-terminal residue" evidence="1">
    <location>
        <position position="1"/>
    </location>
</feature>
<accession>A0A0D0AJ68</accession>
<dbReference type="Proteomes" id="UP000053593">
    <property type="component" value="Unassembled WGS sequence"/>
</dbReference>
<reference evidence="1 2" key="1">
    <citation type="submission" date="2014-04" db="EMBL/GenBank/DDBJ databases">
        <title>Evolutionary Origins and Diversification of the Mycorrhizal Mutualists.</title>
        <authorList>
            <consortium name="DOE Joint Genome Institute"/>
            <consortium name="Mycorrhizal Genomics Consortium"/>
            <person name="Kohler A."/>
            <person name="Kuo A."/>
            <person name="Nagy L.G."/>
            <person name="Floudas D."/>
            <person name="Copeland A."/>
            <person name="Barry K.W."/>
            <person name="Cichocki N."/>
            <person name="Veneault-Fourrey C."/>
            <person name="LaButti K."/>
            <person name="Lindquist E.A."/>
            <person name="Lipzen A."/>
            <person name="Lundell T."/>
            <person name="Morin E."/>
            <person name="Murat C."/>
            <person name="Riley R."/>
            <person name="Ohm R."/>
            <person name="Sun H."/>
            <person name="Tunlid A."/>
            <person name="Henrissat B."/>
            <person name="Grigoriev I.V."/>
            <person name="Hibbett D.S."/>
            <person name="Martin F."/>
        </authorList>
    </citation>
    <scope>NUCLEOTIDE SEQUENCE [LARGE SCALE GENOMIC DNA]</scope>
    <source>
        <strain evidence="1 2">FD-317 M1</strain>
    </source>
</reference>
<proteinExistence type="predicted"/>
<evidence type="ECO:0000313" key="1">
    <source>
        <dbReference type="EMBL" id="KIK50225.1"/>
    </source>
</evidence>
<evidence type="ECO:0000313" key="2">
    <source>
        <dbReference type="Proteomes" id="UP000053593"/>
    </source>
</evidence>